<keyword evidence="4" id="KW-0862">Zinc</keyword>
<evidence type="ECO:0000256" key="5">
    <source>
        <dbReference type="SAM" id="MobiDB-lite"/>
    </source>
</evidence>
<dbReference type="PANTHER" id="PTHR11085">
    <property type="entry name" value="NAD-DEPENDENT PROTEIN DEACYLASE SIRTUIN-5, MITOCHONDRIAL-RELATED"/>
    <property type="match status" value="1"/>
</dbReference>
<feature type="binding site" evidence="4">
    <location>
        <position position="300"/>
    </location>
    <ligand>
        <name>Zn(2+)</name>
        <dbReference type="ChEBI" id="CHEBI:29105"/>
    </ligand>
</feature>
<feature type="region of interest" description="Disordered" evidence="5">
    <location>
        <begin position="139"/>
        <end position="169"/>
    </location>
</feature>
<evidence type="ECO:0000256" key="4">
    <source>
        <dbReference type="PROSITE-ProRule" id="PRU00236"/>
    </source>
</evidence>
<sequence>MLASAPAAICALRCTLGPQSSLTVHLPTWESVVRSFSLSLFASSPFRSFASSDSWRDALLLAIPSSHPPFSRMPPVLRPGPLAIHHRLSASRTTSLAFASRRAGTETGHLIISISPAHRRFIIDSSSIHNQLIVSSSPTSWPPLGRPPHSLAQSPASSPASEDPMPPHNDVEAFHEVLRSSRRILALCGAGLSASSGLPTFRGPGGYWRNHDATKLATMRAFMTDPGLVWLFYGYRRHSCLRAQPNAGHRALAALAKANTDFFCLTQNVDDLSQRANHPPDQLFPLHGSLFDVKCTTEDCDWVQRGNMDDPFCPALAAASEDPPEGKPLPLLDPYHRIKHVSEEDLPRCPKCKTGLQRPGVVWFGESLDSHIVNQINDWINVDNIDLMLVVGTSAQVYPAAGYIAKARLHGARIVTINPEAEDEAEMHKVRPGDFAFGADAATCLPKLLEPIIGKMKDDGDFKK</sequence>
<feature type="active site" description="Proton acceptor" evidence="4">
    <location>
        <position position="287"/>
    </location>
</feature>
<gene>
    <name evidence="7" type="ORF">E4U56_004411</name>
</gene>
<dbReference type="SUPFAM" id="SSF52467">
    <property type="entry name" value="DHS-like NAD/FAD-binding domain"/>
    <property type="match status" value="1"/>
</dbReference>
<evidence type="ECO:0000256" key="2">
    <source>
        <dbReference type="ARBA" id="ARBA00022679"/>
    </source>
</evidence>
<dbReference type="PANTHER" id="PTHR11085:SF10">
    <property type="entry name" value="NAD-DEPENDENT PROTEIN DEACYLASE SIRTUIN-5, MITOCHONDRIAL-RELATED"/>
    <property type="match status" value="1"/>
</dbReference>
<feature type="domain" description="Deacetylase sirtuin-type" evidence="6">
    <location>
        <begin position="164"/>
        <end position="455"/>
    </location>
</feature>
<dbReference type="GO" id="GO:0017136">
    <property type="term" value="F:histone deacetylase activity, NAD-dependent"/>
    <property type="evidence" value="ECO:0007669"/>
    <property type="project" value="TreeGrafter"/>
</dbReference>
<dbReference type="GO" id="GO:0005634">
    <property type="term" value="C:nucleus"/>
    <property type="evidence" value="ECO:0007669"/>
    <property type="project" value="TreeGrafter"/>
</dbReference>
<comment type="caution">
    <text evidence="7">The sequence shown here is derived from an EMBL/GenBank/DDBJ whole genome shotgun (WGS) entry which is preliminary data.</text>
</comment>
<feature type="binding site" evidence="4">
    <location>
        <position position="352"/>
    </location>
    <ligand>
        <name>Zn(2+)</name>
        <dbReference type="ChEBI" id="CHEBI:29105"/>
    </ligand>
</feature>
<dbReference type="GO" id="GO:0036054">
    <property type="term" value="F:protein-malonyllysine demalonylase activity"/>
    <property type="evidence" value="ECO:0007669"/>
    <property type="project" value="InterPro"/>
</dbReference>
<evidence type="ECO:0000256" key="3">
    <source>
        <dbReference type="ARBA" id="ARBA00023027"/>
    </source>
</evidence>
<dbReference type="AlphaFoldDB" id="A0A9P7STK2"/>
<dbReference type="EMBL" id="SRPS01000029">
    <property type="protein sequence ID" value="KAG5974602.1"/>
    <property type="molecule type" value="Genomic_DNA"/>
</dbReference>
<dbReference type="OrthoDB" id="424302at2759"/>
<keyword evidence="3" id="KW-0520">NAD</keyword>
<dbReference type="InterPro" id="IPR003000">
    <property type="entry name" value="Sirtuin"/>
</dbReference>
<feature type="binding site" evidence="4">
    <location>
        <position position="295"/>
    </location>
    <ligand>
        <name>Zn(2+)</name>
        <dbReference type="ChEBI" id="CHEBI:29105"/>
    </ligand>
</feature>
<dbReference type="GO" id="GO:0036055">
    <property type="term" value="F:protein-succinyllysine desuccinylase activity"/>
    <property type="evidence" value="ECO:0007669"/>
    <property type="project" value="InterPro"/>
</dbReference>
<dbReference type="Pfam" id="PF02146">
    <property type="entry name" value="SIR2"/>
    <property type="match status" value="1"/>
</dbReference>
<evidence type="ECO:0000256" key="1">
    <source>
        <dbReference type="ARBA" id="ARBA00006924"/>
    </source>
</evidence>
<dbReference type="InterPro" id="IPR026590">
    <property type="entry name" value="Ssirtuin_cat_dom"/>
</dbReference>
<organism evidence="7 8">
    <name type="scientific">Claviceps arundinis</name>
    <dbReference type="NCBI Taxonomy" id="1623583"/>
    <lineage>
        <taxon>Eukaryota</taxon>
        <taxon>Fungi</taxon>
        <taxon>Dikarya</taxon>
        <taxon>Ascomycota</taxon>
        <taxon>Pezizomycotina</taxon>
        <taxon>Sordariomycetes</taxon>
        <taxon>Hypocreomycetidae</taxon>
        <taxon>Hypocreales</taxon>
        <taxon>Clavicipitaceae</taxon>
        <taxon>Claviceps</taxon>
    </lineage>
</organism>
<dbReference type="InterPro" id="IPR029035">
    <property type="entry name" value="DHS-like_NAD/FAD-binding_dom"/>
</dbReference>
<dbReference type="CDD" id="cd01412">
    <property type="entry name" value="SIRT5_Af1_CobB"/>
    <property type="match status" value="1"/>
</dbReference>
<evidence type="ECO:0000313" key="8">
    <source>
        <dbReference type="Proteomes" id="UP000784919"/>
    </source>
</evidence>
<protein>
    <recommendedName>
        <fullName evidence="6">Deacetylase sirtuin-type domain-containing protein</fullName>
    </recommendedName>
</protein>
<dbReference type="Gene3D" id="3.40.50.1220">
    <property type="entry name" value="TPP-binding domain"/>
    <property type="match status" value="1"/>
</dbReference>
<reference evidence="7" key="1">
    <citation type="journal article" date="2020" name="bioRxiv">
        <title>Whole genome comparisons of ergot fungi reveals the divergence and evolution of species within the genus Claviceps are the result of varying mechanisms driving genome evolution and host range expansion.</title>
        <authorList>
            <person name="Wyka S.A."/>
            <person name="Mondo S.J."/>
            <person name="Liu M."/>
            <person name="Dettman J."/>
            <person name="Nalam V."/>
            <person name="Broders K.D."/>
        </authorList>
    </citation>
    <scope>NUCLEOTIDE SEQUENCE</scope>
    <source>
        <strain evidence="7">CCC 1102</strain>
    </source>
</reference>
<accession>A0A9P7STK2</accession>
<name>A0A9P7STK2_9HYPO</name>
<feature type="compositionally biased region" description="Low complexity" evidence="5">
    <location>
        <begin position="147"/>
        <end position="163"/>
    </location>
</feature>
<keyword evidence="2" id="KW-0808">Transferase</keyword>
<feature type="binding site" evidence="4">
    <location>
        <position position="349"/>
    </location>
    <ligand>
        <name>Zn(2+)</name>
        <dbReference type="ChEBI" id="CHEBI:29105"/>
    </ligand>
</feature>
<dbReference type="InterPro" id="IPR050134">
    <property type="entry name" value="NAD-dep_sirtuin_deacylases"/>
</dbReference>
<proteinExistence type="inferred from homology"/>
<dbReference type="PROSITE" id="PS50305">
    <property type="entry name" value="SIRTUIN"/>
    <property type="match status" value="1"/>
</dbReference>
<dbReference type="Gene3D" id="3.30.1600.10">
    <property type="entry name" value="SIR2/SIRT2 'Small Domain"/>
    <property type="match status" value="1"/>
</dbReference>
<evidence type="ECO:0000313" key="7">
    <source>
        <dbReference type="EMBL" id="KAG5974602.1"/>
    </source>
</evidence>
<comment type="similarity">
    <text evidence="1">Belongs to the sirtuin family. Class I subfamily.</text>
</comment>
<dbReference type="Proteomes" id="UP000784919">
    <property type="component" value="Unassembled WGS sequence"/>
</dbReference>
<dbReference type="InterPro" id="IPR026591">
    <property type="entry name" value="Sirtuin_cat_small_dom_sf"/>
</dbReference>
<evidence type="ECO:0000259" key="6">
    <source>
        <dbReference type="PROSITE" id="PS50305"/>
    </source>
</evidence>
<dbReference type="InterPro" id="IPR027546">
    <property type="entry name" value="Sirtuin_class_III"/>
</dbReference>
<dbReference type="GO" id="GO:0070403">
    <property type="term" value="F:NAD+ binding"/>
    <property type="evidence" value="ECO:0007669"/>
    <property type="project" value="InterPro"/>
</dbReference>
<dbReference type="GO" id="GO:0046872">
    <property type="term" value="F:metal ion binding"/>
    <property type="evidence" value="ECO:0007669"/>
    <property type="project" value="UniProtKB-KW"/>
</dbReference>
<keyword evidence="4" id="KW-0479">Metal-binding</keyword>